<protein>
    <submittedName>
        <fullName evidence="1">Uncharacterized protein</fullName>
    </submittedName>
</protein>
<organism evidence="1 2">
    <name type="scientific">Panicum virgatum</name>
    <name type="common">Blackwell switchgrass</name>
    <dbReference type="NCBI Taxonomy" id="38727"/>
    <lineage>
        <taxon>Eukaryota</taxon>
        <taxon>Viridiplantae</taxon>
        <taxon>Streptophyta</taxon>
        <taxon>Embryophyta</taxon>
        <taxon>Tracheophyta</taxon>
        <taxon>Spermatophyta</taxon>
        <taxon>Magnoliopsida</taxon>
        <taxon>Liliopsida</taxon>
        <taxon>Poales</taxon>
        <taxon>Poaceae</taxon>
        <taxon>PACMAD clade</taxon>
        <taxon>Panicoideae</taxon>
        <taxon>Panicodae</taxon>
        <taxon>Paniceae</taxon>
        <taxon>Panicinae</taxon>
        <taxon>Panicum</taxon>
        <taxon>Panicum sect. Hiantes</taxon>
    </lineage>
</organism>
<accession>A0A8T0P0R2</accession>
<evidence type="ECO:0000313" key="2">
    <source>
        <dbReference type="Proteomes" id="UP000823388"/>
    </source>
</evidence>
<dbReference type="AlphaFoldDB" id="A0A8T0P0R2"/>
<comment type="caution">
    <text evidence="1">The sequence shown here is derived from an EMBL/GenBank/DDBJ whole genome shotgun (WGS) entry which is preliminary data.</text>
</comment>
<proteinExistence type="predicted"/>
<dbReference type="Proteomes" id="UP000823388">
    <property type="component" value="Chromosome 8N"/>
</dbReference>
<reference evidence="1" key="1">
    <citation type="submission" date="2020-05" db="EMBL/GenBank/DDBJ databases">
        <title>WGS assembly of Panicum virgatum.</title>
        <authorList>
            <person name="Lovell J.T."/>
            <person name="Jenkins J."/>
            <person name="Shu S."/>
            <person name="Juenger T.E."/>
            <person name="Schmutz J."/>
        </authorList>
    </citation>
    <scope>NUCLEOTIDE SEQUENCE</scope>
    <source>
        <strain evidence="1">AP13</strain>
    </source>
</reference>
<name>A0A8T0P0R2_PANVG</name>
<gene>
    <name evidence="1" type="ORF">PVAP13_8NG027701</name>
</gene>
<keyword evidence="2" id="KW-1185">Reference proteome</keyword>
<dbReference type="EMBL" id="CM029052">
    <property type="protein sequence ID" value="KAG2555761.1"/>
    <property type="molecule type" value="Genomic_DNA"/>
</dbReference>
<sequence length="37" mass="4411">MNCFRVIRKWGAPNKIDFLSLSYTRHAEDVRQVGWSE</sequence>
<evidence type="ECO:0000313" key="1">
    <source>
        <dbReference type="EMBL" id="KAG2555761.1"/>
    </source>
</evidence>